<sequence>MPVVAKAMQGEVVKWIRYRDIYLKIETSCRFGVPMKILAHPNDAVGKVYGVEHCHVNVGSSSSMSHQRVRDLEKHVETLKEKGYKETKNQLEATK</sequence>
<organism evidence="1 2">
    <name type="scientific">Solanum commersonii</name>
    <name type="common">Commerson's wild potato</name>
    <name type="synonym">Commerson's nightshade</name>
    <dbReference type="NCBI Taxonomy" id="4109"/>
    <lineage>
        <taxon>Eukaryota</taxon>
        <taxon>Viridiplantae</taxon>
        <taxon>Streptophyta</taxon>
        <taxon>Embryophyta</taxon>
        <taxon>Tracheophyta</taxon>
        <taxon>Spermatophyta</taxon>
        <taxon>Magnoliopsida</taxon>
        <taxon>eudicotyledons</taxon>
        <taxon>Gunneridae</taxon>
        <taxon>Pentapetalae</taxon>
        <taxon>asterids</taxon>
        <taxon>lamiids</taxon>
        <taxon>Solanales</taxon>
        <taxon>Solanaceae</taxon>
        <taxon>Solanoideae</taxon>
        <taxon>Solaneae</taxon>
        <taxon>Solanum</taxon>
    </lineage>
</organism>
<keyword evidence="2" id="KW-1185">Reference proteome</keyword>
<evidence type="ECO:0000313" key="1">
    <source>
        <dbReference type="EMBL" id="KAG5629141.1"/>
    </source>
</evidence>
<gene>
    <name evidence="1" type="ORF">H5410_000858</name>
</gene>
<accession>A0A9J6AX10</accession>
<protein>
    <submittedName>
        <fullName evidence="1">Uncharacterized protein</fullName>
    </submittedName>
</protein>
<dbReference type="AlphaFoldDB" id="A0A9J6AX10"/>
<comment type="caution">
    <text evidence="1">The sequence shown here is derived from an EMBL/GenBank/DDBJ whole genome shotgun (WGS) entry which is preliminary data.</text>
</comment>
<reference evidence="1 2" key="1">
    <citation type="submission" date="2020-09" db="EMBL/GenBank/DDBJ databases">
        <title>De no assembly of potato wild relative species, Solanum commersonii.</title>
        <authorList>
            <person name="Cho K."/>
        </authorList>
    </citation>
    <scope>NUCLEOTIDE SEQUENCE [LARGE SCALE GENOMIC DNA]</scope>
    <source>
        <strain evidence="1">LZ3.2</strain>
        <tissue evidence="1">Leaf</tissue>
    </source>
</reference>
<dbReference type="Proteomes" id="UP000824120">
    <property type="component" value="Chromosome 1"/>
</dbReference>
<name>A0A9J6AX10_SOLCO</name>
<evidence type="ECO:0000313" key="2">
    <source>
        <dbReference type="Proteomes" id="UP000824120"/>
    </source>
</evidence>
<proteinExistence type="predicted"/>
<dbReference type="EMBL" id="JACXVP010000001">
    <property type="protein sequence ID" value="KAG5629141.1"/>
    <property type="molecule type" value="Genomic_DNA"/>
</dbReference>